<reference evidence="8 9" key="1">
    <citation type="submission" date="2022-03" db="EMBL/GenBank/DDBJ databases">
        <authorList>
            <person name="Jo J.-H."/>
            <person name="Im W.-T."/>
        </authorList>
    </citation>
    <scope>NUCLEOTIDE SEQUENCE [LARGE SCALE GENOMIC DNA]</scope>
    <source>
        <strain evidence="8 9">SM33</strain>
    </source>
</reference>
<feature type="transmembrane region" description="Helical" evidence="6">
    <location>
        <begin position="507"/>
        <end position="527"/>
    </location>
</feature>
<accession>A0ABS9VNA7</accession>
<feature type="transmembrane region" description="Helical" evidence="6">
    <location>
        <begin position="122"/>
        <end position="145"/>
    </location>
</feature>
<dbReference type="EMBL" id="JAKZHW010000001">
    <property type="protein sequence ID" value="MCH8616437.1"/>
    <property type="molecule type" value="Genomic_DNA"/>
</dbReference>
<dbReference type="PANTHER" id="PTHR42718:SF9">
    <property type="entry name" value="MAJOR FACILITATOR SUPERFAMILY MULTIDRUG TRANSPORTER MFSC"/>
    <property type="match status" value="1"/>
</dbReference>
<keyword evidence="2" id="KW-0813">Transport</keyword>
<evidence type="ECO:0000256" key="6">
    <source>
        <dbReference type="SAM" id="Phobius"/>
    </source>
</evidence>
<feature type="transmembrane region" description="Helical" evidence="6">
    <location>
        <begin position="98"/>
        <end position="116"/>
    </location>
</feature>
<feature type="transmembrane region" description="Helical" evidence="6">
    <location>
        <begin position="29"/>
        <end position="49"/>
    </location>
</feature>
<feature type="transmembrane region" description="Helical" evidence="6">
    <location>
        <begin position="325"/>
        <end position="344"/>
    </location>
</feature>
<organism evidence="8 9">
    <name type="scientific">Sphingomonas telluris</name>
    <dbReference type="NCBI Taxonomy" id="2907998"/>
    <lineage>
        <taxon>Bacteria</taxon>
        <taxon>Pseudomonadati</taxon>
        <taxon>Pseudomonadota</taxon>
        <taxon>Alphaproteobacteria</taxon>
        <taxon>Sphingomonadales</taxon>
        <taxon>Sphingomonadaceae</taxon>
        <taxon>Sphingomonas</taxon>
    </lineage>
</organism>
<evidence type="ECO:0000256" key="3">
    <source>
        <dbReference type="ARBA" id="ARBA00022692"/>
    </source>
</evidence>
<dbReference type="RefSeq" id="WP_241447236.1">
    <property type="nucleotide sequence ID" value="NZ_JAKZHW010000001.1"/>
</dbReference>
<name>A0ABS9VNA7_9SPHN</name>
<evidence type="ECO:0000256" key="5">
    <source>
        <dbReference type="ARBA" id="ARBA00023136"/>
    </source>
</evidence>
<feature type="transmembrane region" description="Helical" evidence="6">
    <location>
        <begin position="187"/>
        <end position="209"/>
    </location>
</feature>
<keyword evidence="5 6" id="KW-0472">Membrane</keyword>
<dbReference type="Gene3D" id="1.20.1250.20">
    <property type="entry name" value="MFS general substrate transporter like domains"/>
    <property type="match status" value="1"/>
</dbReference>
<evidence type="ECO:0000256" key="2">
    <source>
        <dbReference type="ARBA" id="ARBA00022448"/>
    </source>
</evidence>
<evidence type="ECO:0000256" key="1">
    <source>
        <dbReference type="ARBA" id="ARBA00004141"/>
    </source>
</evidence>
<feature type="domain" description="Major facilitator superfamily (MFS) profile" evidence="7">
    <location>
        <begin position="32"/>
        <end position="530"/>
    </location>
</feature>
<sequence length="558" mass="59954">MADTYQFKPHERPIIPGSPFNPDHPIERMVAYGAIGVLAGLTGGLGNALVTANLSYFQGTLGLSAEEAAWIPAAYVATNVCANLVLVKFRQEFGLQLFLRLVLGGYILATLMHLFVHGFWSAVLVRAVSGIAAAGLTTLGVLTFLQAMPPPKRLHGVMIGVSVPQLATPLARVIAPSLLEWGDWRMAYMFELGLAVLTLAAVLMLPLPPSEREKAFERTDFVTMALLFPGVGLLCAVLALGRTVWWMESAWLGWALIGSIVLIAAGIFVEHRRSNPLLMTRFIGQKPILRICAVAFCIRVIIGEQAFGTVGLMSSLGLGVDQLRTLFIIVTLASIAGLVVALTTFRPESPARPLQVACLLIAIAAFLDASATNLTRPANLYLSSALVGFAALLFIGPAMVIGLSRALLCGPRFFISWLVVFLASQNLGGLVGTALWGTLQTIREKFHSHSLVESVMLNNPTDAARLAASAQQLSGVVSDPALRSAQGAALLSRQVTREANVLAYNDVFMVIGSCALLLLLWGIAIELKMRRRGEISPIVRFAQMMMAKMAAAQKEEQS</sequence>
<feature type="transmembrane region" description="Helical" evidence="6">
    <location>
        <begin position="157"/>
        <end position="175"/>
    </location>
</feature>
<dbReference type="PANTHER" id="PTHR42718">
    <property type="entry name" value="MAJOR FACILITATOR SUPERFAMILY MULTIDRUG TRANSPORTER MFSC"/>
    <property type="match status" value="1"/>
</dbReference>
<feature type="transmembrane region" description="Helical" evidence="6">
    <location>
        <begin position="413"/>
        <end position="436"/>
    </location>
</feature>
<feature type="transmembrane region" description="Helical" evidence="6">
    <location>
        <begin position="69"/>
        <end position="86"/>
    </location>
</feature>
<keyword evidence="9" id="KW-1185">Reference proteome</keyword>
<evidence type="ECO:0000313" key="9">
    <source>
        <dbReference type="Proteomes" id="UP001203058"/>
    </source>
</evidence>
<comment type="subcellular location">
    <subcellularLocation>
        <location evidence="1">Membrane</location>
        <topology evidence="1">Multi-pass membrane protein</topology>
    </subcellularLocation>
</comment>
<dbReference type="PROSITE" id="PS50850">
    <property type="entry name" value="MFS"/>
    <property type="match status" value="1"/>
</dbReference>
<gene>
    <name evidence="8" type="ORF">LZ016_10035</name>
</gene>
<dbReference type="SUPFAM" id="SSF103473">
    <property type="entry name" value="MFS general substrate transporter"/>
    <property type="match status" value="1"/>
</dbReference>
<evidence type="ECO:0000259" key="7">
    <source>
        <dbReference type="PROSITE" id="PS50850"/>
    </source>
</evidence>
<dbReference type="InterPro" id="IPR020846">
    <property type="entry name" value="MFS_dom"/>
</dbReference>
<dbReference type="Pfam" id="PF07690">
    <property type="entry name" value="MFS_1"/>
    <property type="match status" value="1"/>
</dbReference>
<feature type="transmembrane region" description="Helical" evidence="6">
    <location>
        <begin position="251"/>
        <end position="269"/>
    </location>
</feature>
<dbReference type="InterPro" id="IPR011701">
    <property type="entry name" value="MFS"/>
</dbReference>
<proteinExistence type="predicted"/>
<keyword evidence="4 6" id="KW-1133">Transmembrane helix</keyword>
<protein>
    <submittedName>
        <fullName evidence="8">MFS transporter</fullName>
    </submittedName>
</protein>
<feature type="transmembrane region" description="Helical" evidence="6">
    <location>
        <begin position="221"/>
        <end position="245"/>
    </location>
</feature>
<evidence type="ECO:0000256" key="4">
    <source>
        <dbReference type="ARBA" id="ARBA00022989"/>
    </source>
</evidence>
<comment type="caution">
    <text evidence="8">The sequence shown here is derived from an EMBL/GenBank/DDBJ whole genome shotgun (WGS) entry which is preliminary data.</text>
</comment>
<dbReference type="InterPro" id="IPR036259">
    <property type="entry name" value="MFS_trans_sf"/>
</dbReference>
<dbReference type="Proteomes" id="UP001203058">
    <property type="component" value="Unassembled WGS sequence"/>
</dbReference>
<feature type="transmembrane region" description="Helical" evidence="6">
    <location>
        <begin position="380"/>
        <end position="401"/>
    </location>
</feature>
<feature type="transmembrane region" description="Helical" evidence="6">
    <location>
        <begin position="289"/>
        <end position="313"/>
    </location>
</feature>
<keyword evidence="3 6" id="KW-0812">Transmembrane</keyword>
<evidence type="ECO:0000313" key="8">
    <source>
        <dbReference type="EMBL" id="MCH8616437.1"/>
    </source>
</evidence>